<gene>
    <name evidence="9" type="primary">fliO</name>
    <name evidence="9" type="ORF">G3580_06040</name>
</gene>
<name>A0A6C1B8C7_9RHOO</name>
<reference evidence="9 10" key="1">
    <citation type="submission" date="2020-02" db="EMBL/GenBank/DDBJ databases">
        <title>Nitrogenibacter mangrovi gen. nov., sp. nov. isolated from mangrove sediment, a denitrifying betaproteobacterium.</title>
        <authorList>
            <person name="Liao H."/>
            <person name="Tian Y."/>
        </authorList>
    </citation>
    <scope>NUCLEOTIDE SEQUENCE [LARGE SCALE GENOMIC DNA]</scope>
    <source>
        <strain evidence="9 10">M9-3-2</strain>
    </source>
</reference>
<accession>A0A6C1B8C7</accession>
<dbReference type="Pfam" id="PF04347">
    <property type="entry name" value="FliO"/>
    <property type="match status" value="1"/>
</dbReference>
<dbReference type="PANTHER" id="PTHR38766">
    <property type="entry name" value="FLAGELLAR PROTEIN FLIO"/>
    <property type="match status" value="1"/>
</dbReference>
<comment type="subcellular location">
    <subcellularLocation>
        <location evidence="7">Cell membrane</location>
    </subcellularLocation>
    <subcellularLocation>
        <location evidence="7">Bacterial flagellum basal body</location>
    </subcellularLocation>
</comment>
<protein>
    <recommendedName>
        <fullName evidence="7">Flagellar protein</fullName>
    </recommendedName>
</protein>
<keyword evidence="1 7" id="KW-1003">Cell membrane</keyword>
<proteinExistence type="inferred from homology"/>
<keyword evidence="5 7" id="KW-0975">Bacterial flagellum</keyword>
<evidence type="ECO:0000256" key="1">
    <source>
        <dbReference type="ARBA" id="ARBA00022475"/>
    </source>
</evidence>
<sequence length="106" mass="11088">MLLGLLVVVAVLVACLWLLKRISAPRGGARGLRVLGATPVGQRERVVLVEVADKVLVLGVAPGRVNTLHTLDPSQLPGLQAPAGPTPETGGFAGRLKQMMEARKHG</sequence>
<dbReference type="PANTHER" id="PTHR38766:SF1">
    <property type="entry name" value="FLAGELLAR PROTEIN FLIO"/>
    <property type="match status" value="1"/>
</dbReference>
<keyword evidence="2" id="KW-0812">Transmembrane</keyword>
<keyword evidence="9" id="KW-0969">Cilium</keyword>
<keyword evidence="10" id="KW-1185">Reference proteome</keyword>
<dbReference type="EMBL" id="CP048836">
    <property type="protein sequence ID" value="QID19737.1"/>
    <property type="molecule type" value="Genomic_DNA"/>
</dbReference>
<evidence type="ECO:0000256" key="5">
    <source>
        <dbReference type="ARBA" id="ARBA00023143"/>
    </source>
</evidence>
<feature type="region of interest" description="Disordered" evidence="8">
    <location>
        <begin position="71"/>
        <end position="92"/>
    </location>
</feature>
<keyword evidence="3" id="KW-1133">Transmembrane helix</keyword>
<evidence type="ECO:0000256" key="3">
    <source>
        <dbReference type="ARBA" id="ARBA00022989"/>
    </source>
</evidence>
<dbReference type="KEGG" id="azq:G3580_06040"/>
<keyword evidence="9" id="KW-0282">Flagellum</keyword>
<dbReference type="GO" id="GO:0005886">
    <property type="term" value="C:plasma membrane"/>
    <property type="evidence" value="ECO:0007669"/>
    <property type="project" value="UniProtKB-SubCell"/>
</dbReference>
<dbReference type="GO" id="GO:0009425">
    <property type="term" value="C:bacterial-type flagellum basal body"/>
    <property type="evidence" value="ECO:0007669"/>
    <property type="project" value="UniProtKB-SubCell"/>
</dbReference>
<dbReference type="AlphaFoldDB" id="A0A6C1B8C7"/>
<dbReference type="InterPro" id="IPR022781">
    <property type="entry name" value="Flagellar_biosynth_FliO"/>
</dbReference>
<evidence type="ECO:0000313" key="9">
    <source>
        <dbReference type="EMBL" id="QID19737.1"/>
    </source>
</evidence>
<organism evidence="9 10">
    <name type="scientific">Nitrogeniibacter mangrovi</name>
    <dbReference type="NCBI Taxonomy" id="2016596"/>
    <lineage>
        <taxon>Bacteria</taxon>
        <taxon>Pseudomonadati</taxon>
        <taxon>Pseudomonadota</taxon>
        <taxon>Betaproteobacteria</taxon>
        <taxon>Rhodocyclales</taxon>
        <taxon>Zoogloeaceae</taxon>
        <taxon>Nitrogeniibacter</taxon>
    </lineage>
</organism>
<evidence type="ECO:0000256" key="8">
    <source>
        <dbReference type="SAM" id="MobiDB-lite"/>
    </source>
</evidence>
<keyword evidence="9" id="KW-0966">Cell projection</keyword>
<evidence type="ECO:0000313" key="10">
    <source>
        <dbReference type="Proteomes" id="UP000501991"/>
    </source>
</evidence>
<evidence type="ECO:0000256" key="4">
    <source>
        <dbReference type="ARBA" id="ARBA00023136"/>
    </source>
</evidence>
<comment type="similarity">
    <text evidence="6 7">Belongs to the FliO/MopB family.</text>
</comment>
<evidence type="ECO:0000256" key="2">
    <source>
        <dbReference type="ARBA" id="ARBA00022692"/>
    </source>
</evidence>
<dbReference type="InterPro" id="IPR052205">
    <property type="entry name" value="FliO/MopB"/>
</dbReference>
<keyword evidence="4" id="KW-0472">Membrane</keyword>
<evidence type="ECO:0000256" key="7">
    <source>
        <dbReference type="RuleBase" id="RU362064"/>
    </source>
</evidence>
<dbReference type="GO" id="GO:0044781">
    <property type="term" value="P:bacterial-type flagellum organization"/>
    <property type="evidence" value="ECO:0007669"/>
    <property type="project" value="UniProtKB-UniRule"/>
</dbReference>
<evidence type="ECO:0000256" key="6">
    <source>
        <dbReference type="ARBA" id="ARBA00037937"/>
    </source>
</evidence>
<dbReference type="NCBIfam" id="TIGR03500">
    <property type="entry name" value="FliO_TIGR"/>
    <property type="match status" value="1"/>
</dbReference>
<dbReference type="Proteomes" id="UP000501991">
    <property type="component" value="Chromosome"/>
</dbReference>